<keyword evidence="1" id="KW-1133">Transmembrane helix</keyword>
<name>A0ABS6XZD6_9FLAO</name>
<feature type="transmembrane region" description="Helical" evidence="1">
    <location>
        <begin position="165"/>
        <end position="187"/>
    </location>
</feature>
<sequence>MTKSKVYISSTFKDLESFRGLVIKEFESEFSESFELSRIMEYMYDSGKNVPFVDDCLNEVKESDVYLLILGNRVGTNVPNSDKTYTELEYETALKNGKRVFRFINKNFVQTDCDNVEKYNAFKLKMQGLPAHEYSDLQSFENKFLKCMSYLLQQPIGNATNDRKFYIILASILGLIGIIASYITYSLTKESEYNILITLLIPLLFSCIILFVLKNVIFPTAMTTFKS</sequence>
<dbReference type="Proteomes" id="UP000812031">
    <property type="component" value="Unassembled WGS sequence"/>
</dbReference>
<dbReference type="EMBL" id="JAHWYN010000017">
    <property type="protein sequence ID" value="MBW4362051.1"/>
    <property type="molecule type" value="Genomic_DNA"/>
</dbReference>
<dbReference type="Pfam" id="PF13271">
    <property type="entry name" value="DUF4062"/>
    <property type="match status" value="1"/>
</dbReference>
<evidence type="ECO:0000259" key="2">
    <source>
        <dbReference type="Pfam" id="PF13271"/>
    </source>
</evidence>
<evidence type="ECO:0000256" key="1">
    <source>
        <dbReference type="SAM" id="Phobius"/>
    </source>
</evidence>
<keyword evidence="4" id="KW-1185">Reference proteome</keyword>
<dbReference type="RefSeq" id="WP_219318540.1">
    <property type="nucleotide sequence ID" value="NZ_JAHWYN010000017.1"/>
</dbReference>
<protein>
    <submittedName>
        <fullName evidence="3">DUF4062 domain-containing protein</fullName>
    </submittedName>
</protein>
<dbReference type="InterPro" id="IPR025139">
    <property type="entry name" value="DUF4062"/>
</dbReference>
<proteinExistence type="predicted"/>
<accession>A0ABS6XZD6</accession>
<reference evidence="3 4" key="1">
    <citation type="submission" date="2021-07" db="EMBL/GenBank/DDBJ databases">
        <title>Flavobacterium sp. nov. isolated from sediment on the Taihu Lake.</title>
        <authorList>
            <person name="Qu J.-H."/>
        </authorList>
    </citation>
    <scope>NUCLEOTIDE SEQUENCE [LARGE SCALE GENOMIC DNA]</scope>
    <source>
        <strain evidence="3 4">NAS39</strain>
    </source>
</reference>
<feature type="transmembrane region" description="Helical" evidence="1">
    <location>
        <begin position="193"/>
        <end position="213"/>
    </location>
</feature>
<organism evidence="3 4">
    <name type="scientific">Flavobacterium taihuense</name>
    <dbReference type="NCBI Taxonomy" id="2857508"/>
    <lineage>
        <taxon>Bacteria</taxon>
        <taxon>Pseudomonadati</taxon>
        <taxon>Bacteroidota</taxon>
        <taxon>Flavobacteriia</taxon>
        <taxon>Flavobacteriales</taxon>
        <taxon>Flavobacteriaceae</taxon>
        <taxon>Flavobacterium</taxon>
    </lineage>
</organism>
<evidence type="ECO:0000313" key="3">
    <source>
        <dbReference type="EMBL" id="MBW4362051.1"/>
    </source>
</evidence>
<comment type="caution">
    <text evidence="3">The sequence shown here is derived from an EMBL/GenBank/DDBJ whole genome shotgun (WGS) entry which is preliminary data.</text>
</comment>
<gene>
    <name evidence="3" type="ORF">KZH69_16295</name>
</gene>
<keyword evidence="1" id="KW-0472">Membrane</keyword>
<feature type="domain" description="DUF4062" evidence="2">
    <location>
        <begin position="5"/>
        <end position="93"/>
    </location>
</feature>
<evidence type="ECO:0000313" key="4">
    <source>
        <dbReference type="Proteomes" id="UP000812031"/>
    </source>
</evidence>
<keyword evidence="1" id="KW-0812">Transmembrane</keyword>